<dbReference type="AlphaFoldDB" id="A0A5B0KMJ7"/>
<sequence length="114" mass="11961">MGRSASMMGIAFPWFSDDSSGKAVGEQAVARLPPPKLPLPSGERVWGEGVALLPDVALCGTPSPALRATLSPEGRGLSRPTQAKAFDAPSQRGAPRLKVRSSIDDRPPWKACPA</sequence>
<protein>
    <submittedName>
        <fullName evidence="2">Uncharacterized protein</fullName>
    </submittedName>
</protein>
<comment type="caution">
    <text evidence="2">The sequence shown here is derived from an EMBL/GenBank/DDBJ whole genome shotgun (WGS) entry which is preliminary data.</text>
</comment>
<reference evidence="2 3" key="1">
    <citation type="submission" date="2019-07" db="EMBL/GenBank/DDBJ databases">
        <title>Genome sequencing of the stress-tolerant strain Azospirillum brasilense Az19.</title>
        <authorList>
            <person name="Maroniche G.A."/>
            <person name="Garcia J.E."/>
            <person name="Pagnussat L."/>
            <person name="Amenta M."/>
            <person name="Creus C.M."/>
        </authorList>
    </citation>
    <scope>NUCLEOTIDE SEQUENCE [LARGE SCALE GENOMIC DNA]</scope>
    <source>
        <strain evidence="2 3">Az19</strain>
    </source>
</reference>
<name>A0A5B0KMJ7_9PROT</name>
<evidence type="ECO:0000313" key="2">
    <source>
        <dbReference type="EMBL" id="KAA1053121.1"/>
    </source>
</evidence>
<accession>A0A5B0KMJ7</accession>
<evidence type="ECO:0000313" key="3">
    <source>
        <dbReference type="Proteomes" id="UP000325333"/>
    </source>
</evidence>
<proteinExistence type="predicted"/>
<gene>
    <name evidence="2" type="ORF">FH063_003040</name>
</gene>
<organism evidence="2 3">
    <name type="scientific">Azospirillum argentinense</name>
    <dbReference type="NCBI Taxonomy" id="2970906"/>
    <lineage>
        <taxon>Bacteria</taxon>
        <taxon>Pseudomonadati</taxon>
        <taxon>Pseudomonadota</taxon>
        <taxon>Alphaproteobacteria</taxon>
        <taxon>Rhodospirillales</taxon>
        <taxon>Azospirillaceae</taxon>
        <taxon>Azospirillum</taxon>
    </lineage>
</organism>
<dbReference type="Proteomes" id="UP000325333">
    <property type="component" value="Unassembled WGS sequence"/>
</dbReference>
<feature type="region of interest" description="Disordered" evidence="1">
    <location>
        <begin position="67"/>
        <end position="114"/>
    </location>
</feature>
<dbReference type="EMBL" id="VEWN01000017">
    <property type="protein sequence ID" value="KAA1053121.1"/>
    <property type="molecule type" value="Genomic_DNA"/>
</dbReference>
<evidence type="ECO:0000256" key="1">
    <source>
        <dbReference type="SAM" id="MobiDB-lite"/>
    </source>
</evidence>